<organism evidence="1">
    <name type="scientific">Rhizophora mucronata</name>
    <name type="common">Asiatic mangrove</name>
    <dbReference type="NCBI Taxonomy" id="61149"/>
    <lineage>
        <taxon>Eukaryota</taxon>
        <taxon>Viridiplantae</taxon>
        <taxon>Streptophyta</taxon>
        <taxon>Embryophyta</taxon>
        <taxon>Tracheophyta</taxon>
        <taxon>Spermatophyta</taxon>
        <taxon>Magnoliopsida</taxon>
        <taxon>eudicotyledons</taxon>
        <taxon>Gunneridae</taxon>
        <taxon>Pentapetalae</taxon>
        <taxon>rosids</taxon>
        <taxon>fabids</taxon>
        <taxon>Malpighiales</taxon>
        <taxon>Rhizophoraceae</taxon>
        <taxon>Rhizophora</taxon>
    </lineage>
</organism>
<proteinExistence type="predicted"/>
<accession>A0A2P2NEB4</accession>
<protein>
    <submittedName>
        <fullName evidence="1">Uncharacterized protein</fullName>
    </submittedName>
</protein>
<reference evidence="1" key="1">
    <citation type="submission" date="2018-02" db="EMBL/GenBank/DDBJ databases">
        <title>Rhizophora mucronata_Transcriptome.</title>
        <authorList>
            <person name="Meera S.P."/>
            <person name="Sreeshan A."/>
            <person name="Augustine A."/>
        </authorList>
    </citation>
    <scope>NUCLEOTIDE SEQUENCE</scope>
    <source>
        <tissue evidence="1">Leaf</tissue>
    </source>
</reference>
<dbReference type="AlphaFoldDB" id="A0A2P2NEB4"/>
<sequence>MILSHQKKRMKILIFLDALTIPTEPHFVAF</sequence>
<evidence type="ECO:0000313" key="1">
    <source>
        <dbReference type="EMBL" id="MBX40821.1"/>
    </source>
</evidence>
<dbReference type="EMBL" id="GGEC01060337">
    <property type="protein sequence ID" value="MBX40821.1"/>
    <property type="molecule type" value="Transcribed_RNA"/>
</dbReference>
<name>A0A2P2NEB4_RHIMU</name>